<dbReference type="InterPro" id="IPR040079">
    <property type="entry name" value="Glutathione_S-Trfase"/>
</dbReference>
<dbReference type="Gene3D" id="3.40.30.10">
    <property type="entry name" value="Glutaredoxin"/>
    <property type="match status" value="1"/>
</dbReference>
<dbReference type="Pfam" id="PF13409">
    <property type="entry name" value="GST_N_2"/>
    <property type="match status" value="1"/>
</dbReference>
<dbReference type="OMA" id="WRIDNDY"/>
<dbReference type="InterPro" id="IPR050983">
    <property type="entry name" value="GST_Omega/HSP26"/>
</dbReference>
<dbReference type="GO" id="GO:0005737">
    <property type="term" value="C:cytoplasm"/>
    <property type="evidence" value="ECO:0007669"/>
    <property type="project" value="TreeGrafter"/>
</dbReference>
<dbReference type="AlphaFoldDB" id="A0A0G4FU02"/>
<dbReference type="InterPro" id="IPR010987">
    <property type="entry name" value="Glutathione-S-Trfase_C-like"/>
</dbReference>
<dbReference type="SUPFAM" id="SSF47616">
    <property type="entry name" value="GST C-terminal domain-like"/>
    <property type="match status" value="1"/>
</dbReference>
<dbReference type="CDD" id="cd00570">
    <property type="entry name" value="GST_N_family"/>
    <property type="match status" value="1"/>
</dbReference>
<dbReference type="Proteomes" id="UP000041254">
    <property type="component" value="Unassembled WGS sequence"/>
</dbReference>
<dbReference type="PANTHER" id="PTHR43968:SF6">
    <property type="entry name" value="GLUTATHIONE S-TRANSFERASE OMEGA"/>
    <property type="match status" value="1"/>
</dbReference>
<dbReference type="EMBL" id="CDMY01000500">
    <property type="protein sequence ID" value="CEM18442.1"/>
    <property type="molecule type" value="Genomic_DNA"/>
</dbReference>
<dbReference type="CDD" id="cd00299">
    <property type="entry name" value="GST_C_family"/>
    <property type="match status" value="1"/>
</dbReference>
<dbReference type="Gene3D" id="1.20.1050.10">
    <property type="match status" value="1"/>
</dbReference>
<organism evidence="3 4">
    <name type="scientific">Vitrella brassicaformis (strain CCMP3155)</name>
    <dbReference type="NCBI Taxonomy" id="1169540"/>
    <lineage>
        <taxon>Eukaryota</taxon>
        <taxon>Sar</taxon>
        <taxon>Alveolata</taxon>
        <taxon>Colpodellida</taxon>
        <taxon>Vitrellaceae</taxon>
        <taxon>Vitrella</taxon>
    </lineage>
</organism>
<gene>
    <name evidence="3" type="ORF">Vbra_21692</name>
</gene>
<protein>
    <recommendedName>
        <fullName evidence="5">GST N-terminal domain-containing protein</fullName>
    </recommendedName>
</protein>
<dbReference type="PROSITE" id="PS50404">
    <property type="entry name" value="GST_NTER"/>
    <property type="match status" value="1"/>
</dbReference>
<sequence length="190" mass="21327">MCPFAQRTWIALEEAGLPYKLTEVSLYGAGGKPKWFLDLNPKGLVPVLVIDGQPVAESEATLDAIAELAPSLATPTPSKRQQWRDMLEQRLIPVGKAAVLNPSSKNMAALRVVIAEWEAKLRERPGKGHFLCGEALSIADVSAVPFWSRLQEEMDCVGAEEFPLTHEWLAACRAREAVRRTQMSSWWWWW</sequence>
<evidence type="ECO:0000313" key="4">
    <source>
        <dbReference type="Proteomes" id="UP000041254"/>
    </source>
</evidence>
<dbReference type="VEuPathDB" id="CryptoDB:Vbra_21692"/>
<name>A0A0G4FU02_VITBC</name>
<keyword evidence="4" id="KW-1185">Reference proteome</keyword>
<dbReference type="PROSITE" id="PS50405">
    <property type="entry name" value="GST_CTER"/>
    <property type="match status" value="1"/>
</dbReference>
<dbReference type="SFLD" id="SFLDS00019">
    <property type="entry name" value="Glutathione_Transferase_(cytos"/>
    <property type="match status" value="1"/>
</dbReference>
<dbReference type="SUPFAM" id="SSF52833">
    <property type="entry name" value="Thioredoxin-like"/>
    <property type="match status" value="1"/>
</dbReference>
<evidence type="ECO:0000259" key="2">
    <source>
        <dbReference type="PROSITE" id="PS50405"/>
    </source>
</evidence>
<dbReference type="InterPro" id="IPR004046">
    <property type="entry name" value="GST_C"/>
</dbReference>
<dbReference type="PhylomeDB" id="A0A0G4FU02"/>
<dbReference type="STRING" id="1169540.A0A0G4FU02"/>
<feature type="domain" description="GST C-terminal" evidence="2">
    <location>
        <begin position="55"/>
        <end position="190"/>
    </location>
</feature>
<dbReference type="InterPro" id="IPR036282">
    <property type="entry name" value="Glutathione-S-Trfase_C_sf"/>
</dbReference>
<dbReference type="OrthoDB" id="424403at2759"/>
<proteinExistence type="predicted"/>
<dbReference type="InterPro" id="IPR036249">
    <property type="entry name" value="Thioredoxin-like_sf"/>
</dbReference>
<reference evidence="3 4" key="1">
    <citation type="submission" date="2014-11" db="EMBL/GenBank/DDBJ databases">
        <authorList>
            <person name="Zhu J."/>
            <person name="Qi W."/>
            <person name="Song R."/>
        </authorList>
    </citation>
    <scope>NUCLEOTIDE SEQUENCE [LARGE SCALE GENOMIC DNA]</scope>
</reference>
<dbReference type="SFLD" id="SFLDG00358">
    <property type="entry name" value="Main_(cytGST)"/>
    <property type="match status" value="1"/>
</dbReference>
<evidence type="ECO:0000259" key="1">
    <source>
        <dbReference type="PROSITE" id="PS50404"/>
    </source>
</evidence>
<evidence type="ECO:0000313" key="3">
    <source>
        <dbReference type="EMBL" id="CEM18442.1"/>
    </source>
</evidence>
<evidence type="ECO:0008006" key="5">
    <source>
        <dbReference type="Google" id="ProtNLM"/>
    </source>
</evidence>
<dbReference type="InParanoid" id="A0A0G4FU02"/>
<accession>A0A0G4FU02</accession>
<dbReference type="InterPro" id="IPR004045">
    <property type="entry name" value="Glutathione_S-Trfase_N"/>
</dbReference>
<dbReference type="Pfam" id="PF00043">
    <property type="entry name" value="GST_C"/>
    <property type="match status" value="1"/>
</dbReference>
<feature type="domain" description="GST N-terminal" evidence="1">
    <location>
        <begin position="1"/>
        <end position="73"/>
    </location>
</feature>
<dbReference type="PANTHER" id="PTHR43968">
    <property type="match status" value="1"/>
</dbReference>